<evidence type="ECO:0000313" key="2">
    <source>
        <dbReference type="WBParaSite" id="SMRG1_74390.1"/>
    </source>
</evidence>
<name>A0AA85AAP7_9TREM</name>
<sequence>MLFNPEFNPSIRQKIFHHLLWFIQTRFIIYDINEHLMNNEIDILAKILIHNEYNSLNAKIIDFNELFNIQNDIIEYNLNYENECVAMVKK</sequence>
<evidence type="ECO:0000313" key="1">
    <source>
        <dbReference type="Proteomes" id="UP000050790"/>
    </source>
</evidence>
<protein>
    <submittedName>
        <fullName evidence="2">Uncharacterized protein</fullName>
    </submittedName>
</protein>
<dbReference type="Proteomes" id="UP000050790">
    <property type="component" value="Unassembled WGS sequence"/>
</dbReference>
<dbReference type="AlphaFoldDB" id="A0AA85AAP7"/>
<dbReference type="WBParaSite" id="SMRG1_74390.1">
    <property type="protein sequence ID" value="SMRG1_74390.1"/>
    <property type="gene ID" value="SMRG1_74390"/>
</dbReference>
<organism evidence="1 2">
    <name type="scientific">Schistosoma margrebowiei</name>
    <dbReference type="NCBI Taxonomy" id="48269"/>
    <lineage>
        <taxon>Eukaryota</taxon>
        <taxon>Metazoa</taxon>
        <taxon>Spiralia</taxon>
        <taxon>Lophotrochozoa</taxon>
        <taxon>Platyhelminthes</taxon>
        <taxon>Trematoda</taxon>
        <taxon>Digenea</taxon>
        <taxon>Strigeidida</taxon>
        <taxon>Schistosomatoidea</taxon>
        <taxon>Schistosomatidae</taxon>
        <taxon>Schistosoma</taxon>
    </lineage>
</organism>
<accession>A0AA85AAP7</accession>
<proteinExistence type="predicted"/>
<reference evidence="2" key="1">
    <citation type="submission" date="2023-11" db="UniProtKB">
        <authorList>
            <consortium name="WormBaseParasite"/>
        </authorList>
    </citation>
    <scope>IDENTIFICATION</scope>
</reference>